<dbReference type="EMBL" id="BAABHC010000005">
    <property type="protein sequence ID" value="GAA4428945.1"/>
    <property type="molecule type" value="Genomic_DNA"/>
</dbReference>
<comment type="caution">
    <text evidence="2">The sequence shown here is derived from an EMBL/GenBank/DDBJ whole genome shotgun (WGS) entry which is preliminary data.</text>
</comment>
<dbReference type="Proteomes" id="UP001500552">
    <property type="component" value="Unassembled WGS sequence"/>
</dbReference>
<evidence type="ECO:0000313" key="3">
    <source>
        <dbReference type="Proteomes" id="UP001500552"/>
    </source>
</evidence>
<accession>A0ABP8LGM8</accession>
<gene>
    <name evidence="2" type="ORF">GCM10023188_13730</name>
</gene>
<sequence>MPFSGERPTLLELSHMTSQTVTPAHLTKYQTAITIVETVESHYTRHIATARRSGDKRQAVQPHAQAIEGIIDAAFWTSLRREEGFSPRISLAFLPPEQAVQPVRFGQRLKLSTNNLKKLAPGVERPGIHLGVWYEQDELYVWGTTRHLPNFCFVVDVSEPGMLVVKHKRKEGLVKFKNMAVLVGEQVKVIDESSTHLTECPALLTSLLGLGSSSSWDEPVNALVQLALSMRAHRHGGTLLIVPAGTAAWQASMVHPILHLIEPPFFGLSDLMKQDEREKVTPEWQGALREAIDSIASFTAVDGATIITDQYELIAFGAKITRPVGRAPVEQMMVTEPVLGSEPCIVHPTQKGGTRHLSAAQFVQDQQDAIALVASQDGRFTAFAWSPCTKMVQAHQIDTLLL</sequence>
<protein>
    <submittedName>
        <fullName evidence="2">Diadenylate cyclase</fullName>
    </submittedName>
</protein>
<evidence type="ECO:0000259" key="1">
    <source>
        <dbReference type="Pfam" id="PF21751"/>
    </source>
</evidence>
<reference evidence="3" key="1">
    <citation type="journal article" date="2019" name="Int. J. Syst. Evol. Microbiol.">
        <title>The Global Catalogue of Microorganisms (GCM) 10K type strain sequencing project: providing services to taxonomists for standard genome sequencing and annotation.</title>
        <authorList>
            <consortium name="The Broad Institute Genomics Platform"/>
            <consortium name="The Broad Institute Genome Sequencing Center for Infectious Disease"/>
            <person name="Wu L."/>
            <person name="Ma J."/>
        </authorList>
    </citation>
    <scope>NUCLEOTIDE SEQUENCE [LARGE SCALE GENOMIC DNA]</scope>
    <source>
        <strain evidence="3">JCM 17926</strain>
    </source>
</reference>
<organism evidence="2 3">
    <name type="scientific">Pontibacter saemangeumensis</name>
    <dbReference type="NCBI Taxonomy" id="1084525"/>
    <lineage>
        <taxon>Bacteria</taxon>
        <taxon>Pseudomonadati</taxon>
        <taxon>Bacteroidota</taxon>
        <taxon>Cytophagia</taxon>
        <taxon>Cytophagales</taxon>
        <taxon>Hymenobacteraceae</taxon>
        <taxon>Pontibacter</taxon>
    </lineage>
</organism>
<dbReference type="Pfam" id="PF21751">
    <property type="entry name" value="DACNV"/>
    <property type="match status" value="1"/>
</dbReference>
<keyword evidence="3" id="KW-1185">Reference proteome</keyword>
<dbReference type="InterPro" id="IPR036888">
    <property type="entry name" value="DNA_integrity_DisA_N_sf"/>
</dbReference>
<feature type="domain" description="Probable sensor" evidence="1">
    <location>
        <begin position="58"/>
        <end position="145"/>
    </location>
</feature>
<dbReference type="Gene3D" id="3.40.1700.10">
    <property type="entry name" value="DNA integrity scanning protein, DisA, N-terminal domain"/>
    <property type="match status" value="1"/>
</dbReference>
<name>A0ABP8LGM8_9BACT</name>
<dbReference type="InterPro" id="IPR048551">
    <property type="entry name" value="DACNV"/>
</dbReference>
<evidence type="ECO:0000313" key="2">
    <source>
        <dbReference type="EMBL" id="GAA4428945.1"/>
    </source>
</evidence>
<proteinExistence type="predicted"/>